<name>A0A8C7P4W2_ONCMY</name>
<reference evidence="1" key="3">
    <citation type="submission" date="2025-09" db="UniProtKB">
        <authorList>
            <consortium name="Ensembl"/>
        </authorList>
    </citation>
    <scope>IDENTIFICATION</scope>
</reference>
<dbReference type="AlphaFoldDB" id="A0A8C7P4W2"/>
<accession>A0A8C7P4W2</accession>
<dbReference type="Proteomes" id="UP000694395">
    <property type="component" value="Chromosome 8"/>
</dbReference>
<evidence type="ECO:0000313" key="2">
    <source>
        <dbReference type="Proteomes" id="UP000694395"/>
    </source>
</evidence>
<dbReference type="Ensembl" id="ENSOMYT00000018517.2">
    <property type="protein sequence ID" value="ENSOMYP00000016792.2"/>
    <property type="gene ID" value="ENSOMYG00000008251.2"/>
</dbReference>
<keyword evidence="2" id="KW-1185">Reference proteome</keyword>
<dbReference type="GeneTree" id="ENSGT00990000212447"/>
<sequence length="36" mass="4124">MNQEKLAKLQAQVRIGGKVTNDHLYILNGHFIMTQL</sequence>
<reference evidence="1" key="1">
    <citation type="submission" date="2020-07" db="EMBL/GenBank/DDBJ databases">
        <title>A long reads based de novo assembly of the rainbow trout Arlee double haploid line genome.</title>
        <authorList>
            <person name="Gao G."/>
            <person name="Palti Y."/>
        </authorList>
    </citation>
    <scope>NUCLEOTIDE SEQUENCE [LARGE SCALE GENOMIC DNA]</scope>
</reference>
<evidence type="ECO:0000313" key="1">
    <source>
        <dbReference type="Ensembl" id="ENSOMYP00000016792.2"/>
    </source>
</evidence>
<organism evidence="1 2">
    <name type="scientific">Oncorhynchus mykiss</name>
    <name type="common">Rainbow trout</name>
    <name type="synonym">Salmo gairdneri</name>
    <dbReference type="NCBI Taxonomy" id="8022"/>
    <lineage>
        <taxon>Eukaryota</taxon>
        <taxon>Metazoa</taxon>
        <taxon>Chordata</taxon>
        <taxon>Craniata</taxon>
        <taxon>Vertebrata</taxon>
        <taxon>Euteleostomi</taxon>
        <taxon>Actinopterygii</taxon>
        <taxon>Neopterygii</taxon>
        <taxon>Teleostei</taxon>
        <taxon>Protacanthopterygii</taxon>
        <taxon>Salmoniformes</taxon>
        <taxon>Salmonidae</taxon>
        <taxon>Salmoninae</taxon>
        <taxon>Oncorhynchus</taxon>
    </lineage>
</organism>
<reference evidence="1" key="2">
    <citation type="submission" date="2025-08" db="UniProtKB">
        <authorList>
            <consortium name="Ensembl"/>
        </authorList>
    </citation>
    <scope>IDENTIFICATION</scope>
</reference>
<proteinExistence type="predicted"/>
<protein>
    <submittedName>
        <fullName evidence="1">Uncharacterized protein</fullName>
    </submittedName>
</protein>